<dbReference type="Gene3D" id="2.20.25.10">
    <property type="match status" value="1"/>
</dbReference>
<feature type="domain" description="TFIIB-type" evidence="1">
    <location>
        <begin position="146"/>
        <end position="177"/>
    </location>
</feature>
<sequence>MATFKLAKKDAVSDTRTNIFDLHEKKLDYFETEKKKLPEYLHQLKKLKKQVPKDSDERNKIYLQITFLEEKISGITDDNDLNNYLLDFFVTINNNSEEQQFEEQKNKGQMDSFCNSTVNNSKLETYNNYIRKFNPELKEIALNNTDKIKCKNCSSDDFMFDYRTSSDVCTSCGLTKETLINDDAFTVFTENVEQVIVFNYDRKNHFQECLNQLQAKENTTIPPNIIRDLSIEFKKYNITDPKMFTNSLVQSYLKKLKYNKYYEHIPTIINEFCGLKAPKLTPELEQQLKIMFDEIQVPFEKYSKVVCPLRKNFLNYNYTFYKMCQLLGKDEFLNYFPLLKNRERLYEHDLIWKGICNDLKWEFIPSI</sequence>
<reference evidence="2" key="1">
    <citation type="journal article" date="2020" name="Nature">
        <title>Giant virus diversity and host interactions through global metagenomics.</title>
        <authorList>
            <person name="Schulz F."/>
            <person name="Roux S."/>
            <person name="Paez-Espino D."/>
            <person name="Jungbluth S."/>
            <person name="Walsh D.A."/>
            <person name="Denef V.J."/>
            <person name="McMahon K.D."/>
            <person name="Konstantinidis K.T."/>
            <person name="Eloe-Fadrosh E.A."/>
            <person name="Kyrpides N.C."/>
            <person name="Woyke T."/>
        </authorList>
    </citation>
    <scope>NUCLEOTIDE SEQUENCE</scope>
    <source>
        <strain evidence="2">GVMAG-M-3300009182-67</strain>
    </source>
</reference>
<evidence type="ECO:0000259" key="1">
    <source>
        <dbReference type="PROSITE" id="PS51134"/>
    </source>
</evidence>
<name>A0A6C0B0W8_9ZZZZ</name>
<dbReference type="PROSITE" id="PS51134">
    <property type="entry name" value="ZF_TFIIB"/>
    <property type="match status" value="1"/>
</dbReference>
<dbReference type="EMBL" id="MN739040">
    <property type="protein sequence ID" value="QHS85103.1"/>
    <property type="molecule type" value="Genomic_DNA"/>
</dbReference>
<proteinExistence type="predicted"/>
<organism evidence="2">
    <name type="scientific">viral metagenome</name>
    <dbReference type="NCBI Taxonomy" id="1070528"/>
    <lineage>
        <taxon>unclassified sequences</taxon>
        <taxon>metagenomes</taxon>
        <taxon>organismal metagenomes</taxon>
    </lineage>
</organism>
<dbReference type="Pfam" id="PF04947">
    <property type="entry name" value="Pox_VLTF3"/>
    <property type="match status" value="1"/>
</dbReference>
<dbReference type="GO" id="GO:0046782">
    <property type="term" value="P:regulation of viral transcription"/>
    <property type="evidence" value="ECO:0007669"/>
    <property type="project" value="InterPro"/>
</dbReference>
<dbReference type="AlphaFoldDB" id="A0A6C0B0W8"/>
<dbReference type="InterPro" id="IPR013137">
    <property type="entry name" value="Znf_TFIIB"/>
</dbReference>
<evidence type="ECO:0000313" key="2">
    <source>
        <dbReference type="EMBL" id="QHS85103.1"/>
    </source>
</evidence>
<dbReference type="InterPro" id="IPR007031">
    <property type="entry name" value="Poxvirus_VLTF3"/>
</dbReference>
<dbReference type="SUPFAM" id="SSF57783">
    <property type="entry name" value="Zinc beta-ribbon"/>
    <property type="match status" value="1"/>
</dbReference>
<protein>
    <recommendedName>
        <fullName evidence="1">TFIIB-type domain-containing protein</fullName>
    </recommendedName>
</protein>
<accession>A0A6C0B0W8</accession>